<name>A0A7W9BUJ8_9SPHN</name>
<evidence type="ECO:0008006" key="3">
    <source>
        <dbReference type="Google" id="ProtNLM"/>
    </source>
</evidence>
<protein>
    <recommendedName>
        <fullName evidence="3">WYL domain-containing protein</fullName>
    </recommendedName>
</protein>
<accession>A0A7W9BUJ8</accession>
<dbReference type="AlphaFoldDB" id="A0A7W9BUJ8"/>
<sequence length="122" mass="13266">MEKPRLVLRAPAAAVVPADVVTPVPPVVTTAIARKLCLQATYNKTSIRIAPHVLYTRHDDPILDAVVLERDGAKPKLIKLGAFRLSGLTDLALTSFPFTRHPQFDADNPAYGENVILMATPN</sequence>
<dbReference type="Proteomes" id="UP000546701">
    <property type="component" value="Unassembled WGS sequence"/>
</dbReference>
<dbReference type="EMBL" id="JACIJR010000007">
    <property type="protein sequence ID" value="MBB5730380.1"/>
    <property type="molecule type" value="Genomic_DNA"/>
</dbReference>
<proteinExistence type="predicted"/>
<organism evidence="1 2">
    <name type="scientific">Sphingomonas prati</name>
    <dbReference type="NCBI Taxonomy" id="1843237"/>
    <lineage>
        <taxon>Bacteria</taxon>
        <taxon>Pseudomonadati</taxon>
        <taxon>Pseudomonadota</taxon>
        <taxon>Alphaproteobacteria</taxon>
        <taxon>Sphingomonadales</taxon>
        <taxon>Sphingomonadaceae</taxon>
        <taxon>Sphingomonas</taxon>
    </lineage>
</organism>
<reference evidence="1 2" key="1">
    <citation type="submission" date="2020-08" db="EMBL/GenBank/DDBJ databases">
        <title>Genomic Encyclopedia of Type Strains, Phase IV (KMG-IV): sequencing the most valuable type-strain genomes for metagenomic binning, comparative biology and taxonomic classification.</title>
        <authorList>
            <person name="Goeker M."/>
        </authorList>
    </citation>
    <scope>NUCLEOTIDE SEQUENCE [LARGE SCALE GENOMIC DNA]</scope>
    <source>
        <strain evidence="1 2">DSM 103336</strain>
    </source>
</reference>
<comment type="caution">
    <text evidence="1">The sequence shown here is derived from an EMBL/GenBank/DDBJ whole genome shotgun (WGS) entry which is preliminary data.</text>
</comment>
<evidence type="ECO:0000313" key="2">
    <source>
        <dbReference type="Proteomes" id="UP000546701"/>
    </source>
</evidence>
<evidence type="ECO:0000313" key="1">
    <source>
        <dbReference type="EMBL" id="MBB5730380.1"/>
    </source>
</evidence>
<gene>
    <name evidence="1" type="ORF">FHS99_002883</name>
</gene>
<dbReference type="RefSeq" id="WP_229674060.1">
    <property type="nucleotide sequence ID" value="NZ_BMJP01000005.1"/>
</dbReference>
<keyword evidence="2" id="KW-1185">Reference proteome</keyword>